<gene>
    <name evidence="2" type="ORF">ATL39_2757</name>
</gene>
<evidence type="ECO:0000259" key="1">
    <source>
        <dbReference type="Pfam" id="PF20037"/>
    </source>
</evidence>
<dbReference type="OrthoDB" id="9135364at2"/>
<accession>A0A419V0B5</accession>
<sequence>MFKKKQESKDKRFKETAVQTYQYGLVMVLIDKVTGVHYLHTWAPQGVTLTPLLDEHGDVVIDKNALET</sequence>
<dbReference type="AlphaFoldDB" id="A0A419V0B5"/>
<reference evidence="2 3" key="1">
    <citation type="submission" date="2018-09" db="EMBL/GenBank/DDBJ databases">
        <title>Genomic Encyclopedia of Archaeal and Bacterial Type Strains, Phase II (KMG-II): from individual species to whole genera.</title>
        <authorList>
            <person name="Goeker M."/>
        </authorList>
    </citation>
    <scope>NUCLEOTIDE SEQUENCE [LARGE SCALE GENOMIC DNA]</scope>
    <source>
        <strain evidence="2 3">DSM 17008</strain>
    </source>
</reference>
<name>A0A419V0B5_9BACL</name>
<proteinExistence type="predicted"/>
<comment type="caution">
    <text evidence="2">The sequence shown here is derived from an EMBL/GenBank/DDBJ whole genome shotgun (WGS) entry which is preliminary data.</text>
</comment>
<evidence type="ECO:0000313" key="3">
    <source>
        <dbReference type="Proteomes" id="UP000285120"/>
    </source>
</evidence>
<dbReference type="Pfam" id="PF20037">
    <property type="entry name" value="DUF6440"/>
    <property type="match status" value="1"/>
</dbReference>
<keyword evidence="3" id="KW-1185">Reference proteome</keyword>
<dbReference type="RefSeq" id="WP_120193896.1">
    <property type="nucleotide sequence ID" value="NZ_RAPK01000010.1"/>
</dbReference>
<dbReference type="Proteomes" id="UP000285120">
    <property type="component" value="Unassembled WGS sequence"/>
</dbReference>
<evidence type="ECO:0000313" key="2">
    <source>
        <dbReference type="EMBL" id="RKD71361.1"/>
    </source>
</evidence>
<feature type="domain" description="DUF6440" evidence="1">
    <location>
        <begin position="12"/>
        <end position="62"/>
    </location>
</feature>
<organism evidence="2 3">
    <name type="scientific">Sinobaca qinghaiensis</name>
    <dbReference type="NCBI Taxonomy" id="342944"/>
    <lineage>
        <taxon>Bacteria</taxon>
        <taxon>Bacillati</taxon>
        <taxon>Bacillota</taxon>
        <taxon>Bacilli</taxon>
        <taxon>Bacillales</taxon>
        <taxon>Sporolactobacillaceae</taxon>
        <taxon>Sinobaca</taxon>
    </lineage>
</organism>
<protein>
    <recommendedName>
        <fullName evidence="1">DUF6440 domain-containing protein</fullName>
    </recommendedName>
</protein>
<dbReference type="InterPro" id="IPR045515">
    <property type="entry name" value="DUF6440"/>
</dbReference>
<dbReference type="EMBL" id="RAPK01000010">
    <property type="protein sequence ID" value="RKD71361.1"/>
    <property type="molecule type" value="Genomic_DNA"/>
</dbReference>